<evidence type="ECO:0000256" key="2">
    <source>
        <dbReference type="SAM" id="Phobius"/>
    </source>
</evidence>
<keyword evidence="2" id="KW-0472">Membrane</keyword>
<keyword evidence="4" id="KW-1185">Reference proteome</keyword>
<proteinExistence type="predicted"/>
<dbReference type="EMBL" id="JANEYG010000003">
    <property type="protein sequence ID" value="KAJ8923894.1"/>
    <property type="molecule type" value="Genomic_DNA"/>
</dbReference>
<feature type="region of interest" description="Disordered" evidence="1">
    <location>
        <begin position="279"/>
        <end position="303"/>
    </location>
</feature>
<keyword evidence="2" id="KW-0812">Transmembrane</keyword>
<dbReference type="AlphaFoldDB" id="A0AAV8WBM6"/>
<dbReference type="Proteomes" id="UP001159042">
    <property type="component" value="Unassembled WGS sequence"/>
</dbReference>
<feature type="transmembrane region" description="Helical" evidence="2">
    <location>
        <begin position="183"/>
        <end position="203"/>
    </location>
</feature>
<protein>
    <submittedName>
        <fullName evidence="3">Uncharacterized protein</fullName>
    </submittedName>
</protein>
<evidence type="ECO:0000313" key="4">
    <source>
        <dbReference type="Proteomes" id="UP001159042"/>
    </source>
</evidence>
<comment type="caution">
    <text evidence="3">The sequence shown here is derived from an EMBL/GenBank/DDBJ whole genome shotgun (WGS) entry which is preliminary data.</text>
</comment>
<organism evidence="3 4">
    <name type="scientific">Exocentrus adspersus</name>
    <dbReference type="NCBI Taxonomy" id="1586481"/>
    <lineage>
        <taxon>Eukaryota</taxon>
        <taxon>Metazoa</taxon>
        <taxon>Ecdysozoa</taxon>
        <taxon>Arthropoda</taxon>
        <taxon>Hexapoda</taxon>
        <taxon>Insecta</taxon>
        <taxon>Pterygota</taxon>
        <taxon>Neoptera</taxon>
        <taxon>Endopterygota</taxon>
        <taxon>Coleoptera</taxon>
        <taxon>Polyphaga</taxon>
        <taxon>Cucujiformia</taxon>
        <taxon>Chrysomeloidea</taxon>
        <taxon>Cerambycidae</taxon>
        <taxon>Lamiinae</taxon>
        <taxon>Acanthocinini</taxon>
        <taxon>Exocentrus</taxon>
    </lineage>
</organism>
<evidence type="ECO:0000256" key="1">
    <source>
        <dbReference type="SAM" id="MobiDB-lite"/>
    </source>
</evidence>
<evidence type="ECO:0000313" key="3">
    <source>
        <dbReference type="EMBL" id="KAJ8923894.1"/>
    </source>
</evidence>
<keyword evidence="2" id="KW-1133">Transmembrane helix</keyword>
<accession>A0AAV8WBM6</accession>
<sequence>MSQPKSKKKNLTAARYLEFLRFDLIPALAVLFSNNEDGDISHQRIWFQQDTAPPHYGVGTYVDALTPLNSAALKRSSFFTKEIIINIFTRGKLFEVAFTKSLEVMLEQGQFHFLNGQQRTNELYSDAMLAQLAIYYSYLFHGLDYMHINIIDYNVAFSLPQKSQMKTAATEIDKRRGNHKGDVMLCSLFPSLYVGFYISSNFISIDRIGRLPEKWNINTIFTTMKKIAAEFPKMMSNVEDLQGLGIYKVFFNNENFRDVFAESKMNSCINSLQQHQIDEPDVDEDQDLTKPSDTRPSILDDYN</sequence>
<gene>
    <name evidence="3" type="ORF">NQ315_006670</name>
</gene>
<name>A0AAV8WBM6_9CUCU</name>
<reference evidence="3 4" key="1">
    <citation type="journal article" date="2023" name="Insect Mol. Biol.">
        <title>Genome sequencing provides insights into the evolution of gene families encoding plant cell wall-degrading enzymes in longhorned beetles.</title>
        <authorList>
            <person name="Shin N.R."/>
            <person name="Okamura Y."/>
            <person name="Kirsch R."/>
            <person name="Pauchet Y."/>
        </authorList>
    </citation>
    <scope>NUCLEOTIDE SEQUENCE [LARGE SCALE GENOMIC DNA]</scope>
    <source>
        <strain evidence="3">EAD_L_NR</strain>
    </source>
</reference>